<evidence type="ECO:0000313" key="12">
    <source>
        <dbReference type="Proteomes" id="UP001500301"/>
    </source>
</evidence>
<evidence type="ECO:0000256" key="2">
    <source>
        <dbReference type="ARBA" id="ARBA00012438"/>
    </source>
</evidence>
<keyword evidence="7" id="KW-0067">ATP-binding</keyword>
<proteinExistence type="predicted"/>
<dbReference type="EMBL" id="BAABBB010000007">
    <property type="protein sequence ID" value="GAA3525306.1"/>
    <property type="molecule type" value="Genomic_DNA"/>
</dbReference>
<dbReference type="PANTHER" id="PTHR24421">
    <property type="entry name" value="NITRATE/NITRITE SENSOR PROTEIN NARX-RELATED"/>
    <property type="match status" value="1"/>
</dbReference>
<evidence type="ECO:0000259" key="10">
    <source>
        <dbReference type="PROSITE" id="PS50109"/>
    </source>
</evidence>
<keyword evidence="6" id="KW-0418">Kinase</keyword>
<keyword evidence="9" id="KW-0812">Transmembrane</keyword>
<evidence type="ECO:0000256" key="3">
    <source>
        <dbReference type="ARBA" id="ARBA00022553"/>
    </source>
</evidence>
<dbReference type="InterPro" id="IPR003594">
    <property type="entry name" value="HATPase_dom"/>
</dbReference>
<evidence type="ECO:0000256" key="5">
    <source>
        <dbReference type="ARBA" id="ARBA00022741"/>
    </source>
</evidence>
<accession>A0ABP6V1M6</accession>
<evidence type="ECO:0000256" key="4">
    <source>
        <dbReference type="ARBA" id="ARBA00022679"/>
    </source>
</evidence>
<sequence>MPRTTPRSRLPALAVAAGSWSTAALALVLFALNGGHSGALAYWLMDVLVAVVYGGACLLLLPRSRHPVTWILVLAALGCGVSALLSAALETAAAHHATVPPLLPVLAGVVWVPGTYASIAVLPWLVGPEPLPRRLRPVVALGIAALTWRVLASLTARYVGLDNPFDVVPEGVHALRRTVGLWPDRLCVVLGFAGAARLVWRWRTVSAEEARGLGWLSIGALFLAVSFVPVVVPMPMAVDRVALDLSGILLIAAQPFLVGALLTVVLGQRLWGVDVAVDRATLWLLLTLALMAGYVVVGWGMQRTLALSADTAAWLGFAAMLVVSHPLRTWLQARVDALVYGPAHDPTRLLGSVGSVAGAPVSARGSLEALVDGLAAGLRLGRVEVHDERAGVVVAVGAATPAQRRYPLRVHGRRRGELVVAAPPGQLLDARTDHLVEQFAGVVAVFLELTEVNEQLDRARDRLVQVRHEERRILRRDLHDGLGPALAGIGLGIAAARRRTATDPAGAVALLDDLAEEVGRRTQDVRLLARSMLPVALDDGDLPGALAALAARFEAAGTQVEVDVEDRPEMDTPRQIATYHVASEALVNAWRHGGARHVRIRVAAGPAGEVVLEVSDDGSGIGSATGSGPAAGAAAPAARGIGLASMRERVDELAGHLSLEGGERGTTVRMVLP</sequence>
<evidence type="ECO:0000313" key="11">
    <source>
        <dbReference type="EMBL" id="GAA3525306.1"/>
    </source>
</evidence>
<feature type="transmembrane region" description="Helical" evidence="9">
    <location>
        <begin position="280"/>
        <end position="299"/>
    </location>
</feature>
<evidence type="ECO:0000256" key="6">
    <source>
        <dbReference type="ARBA" id="ARBA00022777"/>
    </source>
</evidence>
<gene>
    <name evidence="11" type="ORF">GCM10022263_12480</name>
</gene>
<dbReference type="CDD" id="cd16917">
    <property type="entry name" value="HATPase_UhpB-NarQ-NarX-like"/>
    <property type="match status" value="1"/>
</dbReference>
<dbReference type="InterPro" id="IPR005467">
    <property type="entry name" value="His_kinase_dom"/>
</dbReference>
<dbReference type="EC" id="2.7.13.3" evidence="2"/>
<dbReference type="Pfam" id="PF02518">
    <property type="entry name" value="HATPase_c"/>
    <property type="match status" value="1"/>
</dbReference>
<feature type="transmembrane region" description="Helical" evidence="9">
    <location>
        <begin position="212"/>
        <end position="236"/>
    </location>
</feature>
<keyword evidence="8" id="KW-0902">Two-component regulatory system</keyword>
<organism evidence="11 12">
    <name type="scientific">Nocardioides daeguensis</name>
    <dbReference type="NCBI Taxonomy" id="908359"/>
    <lineage>
        <taxon>Bacteria</taxon>
        <taxon>Bacillati</taxon>
        <taxon>Actinomycetota</taxon>
        <taxon>Actinomycetes</taxon>
        <taxon>Propionibacteriales</taxon>
        <taxon>Nocardioidaceae</taxon>
        <taxon>Nocardioides</taxon>
    </lineage>
</organism>
<feature type="transmembrane region" description="Helical" evidence="9">
    <location>
        <begin position="248"/>
        <end position="268"/>
    </location>
</feature>
<feature type="domain" description="Histidine kinase" evidence="10">
    <location>
        <begin position="580"/>
        <end position="673"/>
    </location>
</feature>
<dbReference type="Proteomes" id="UP001500301">
    <property type="component" value="Unassembled WGS sequence"/>
</dbReference>
<feature type="transmembrane region" description="Helical" evidence="9">
    <location>
        <begin position="12"/>
        <end position="34"/>
    </location>
</feature>
<dbReference type="SMART" id="SM00387">
    <property type="entry name" value="HATPase_c"/>
    <property type="match status" value="1"/>
</dbReference>
<dbReference type="InterPro" id="IPR050482">
    <property type="entry name" value="Sensor_HK_TwoCompSys"/>
</dbReference>
<dbReference type="InterPro" id="IPR011712">
    <property type="entry name" value="Sig_transdc_His_kin_sub3_dim/P"/>
</dbReference>
<keyword evidence="12" id="KW-1185">Reference proteome</keyword>
<evidence type="ECO:0000256" key="9">
    <source>
        <dbReference type="SAM" id="Phobius"/>
    </source>
</evidence>
<feature type="transmembrane region" description="Helical" evidence="9">
    <location>
        <begin position="40"/>
        <end position="61"/>
    </location>
</feature>
<keyword evidence="3" id="KW-0597">Phosphoprotein</keyword>
<dbReference type="PROSITE" id="PS50109">
    <property type="entry name" value="HIS_KIN"/>
    <property type="match status" value="1"/>
</dbReference>
<protein>
    <recommendedName>
        <fullName evidence="2">histidine kinase</fullName>
        <ecNumber evidence="2">2.7.13.3</ecNumber>
    </recommendedName>
</protein>
<keyword evidence="4" id="KW-0808">Transferase</keyword>
<feature type="transmembrane region" description="Helical" evidence="9">
    <location>
        <begin position="179"/>
        <end position="200"/>
    </location>
</feature>
<evidence type="ECO:0000256" key="7">
    <source>
        <dbReference type="ARBA" id="ARBA00022840"/>
    </source>
</evidence>
<dbReference type="Pfam" id="PF07730">
    <property type="entry name" value="HisKA_3"/>
    <property type="match status" value="1"/>
</dbReference>
<name>A0ABP6V1M6_9ACTN</name>
<comment type="caution">
    <text evidence="11">The sequence shown here is derived from an EMBL/GenBank/DDBJ whole genome shotgun (WGS) entry which is preliminary data.</text>
</comment>
<keyword evidence="9" id="KW-1133">Transmembrane helix</keyword>
<keyword evidence="9" id="KW-0472">Membrane</keyword>
<evidence type="ECO:0000256" key="8">
    <source>
        <dbReference type="ARBA" id="ARBA00023012"/>
    </source>
</evidence>
<evidence type="ECO:0000256" key="1">
    <source>
        <dbReference type="ARBA" id="ARBA00000085"/>
    </source>
</evidence>
<dbReference type="RefSeq" id="WP_218233885.1">
    <property type="nucleotide sequence ID" value="NZ_BAABBB010000007.1"/>
</dbReference>
<feature type="transmembrane region" description="Helical" evidence="9">
    <location>
        <begin position="138"/>
        <end position="159"/>
    </location>
</feature>
<reference evidence="12" key="1">
    <citation type="journal article" date="2019" name="Int. J. Syst. Evol. Microbiol.">
        <title>The Global Catalogue of Microorganisms (GCM) 10K type strain sequencing project: providing services to taxonomists for standard genome sequencing and annotation.</title>
        <authorList>
            <consortium name="The Broad Institute Genomics Platform"/>
            <consortium name="The Broad Institute Genome Sequencing Center for Infectious Disease"/>
            <person name="Wu L."/>
            <person name="Ma J."/>
        </authorList>
    </citation>
    <scope>NUCLEOTIDE SEQUENCE [LARGE SCALE GENOMIC DNA]</scope>
    <source>
        <strain evidence="12">JCM 17460</strain>
    </source>
</reference>
<comment type="catalytic activity">
    <reaction evidence="1">
        <text>ATP + protein L-histidine = ADP + protein N-phospho-L-histidine.</text>
        <dbReference type="EC" id="2.7.13.3"/>
    </reaction>
</comment>
<feature type="transmembrane region" description="Helical" evidence="9">
    <location>
        <begin position="68"/>
        <end position="89"/>
    </location>
</feature>
<feature type="transmembrane region" description="Helical" evidence="9">
    <location>
        <begin position="101"/>
        <end position="126"/>
    </location>
</feature>
<dbReference type="PANTHER" id="PTHR24421:SF10">
    <property type="entry name" value="NITRATE_NITRITE SENSOR PROTEIN NARQ"/>
    <property type="match status" value="1"/>
</dbReference>
<keyword evidence="5" id="KW-0547">Nucleotide-binding</keyword>